<keyword evidence="5" id="KW-0677">Repeat</keyword>
<proteinExistence type="inferred from homology"/>
<dbReference type="GO" id="GO:0070971">
    <property type="term" value="C:endoplasmic reticulum exit site"/>
    <property type="evidence" value="ECO:0007669"/>
    <property type="project" value="TreeGrafter"/>
</dbReference>
<dbReference type="InterPro" id="IPR001680">
    <property type="entry name" value="WD40_rpt"/>
</dbReference>
<dbReference type="GO" id="GO:0030127">
    <property type="term" value="C:COPII vesicle coat"/>
    <property type="evidence" value="ECO:0007669"/>
    <property type="project" value="TreeGrafter"/>
</dbReference>
<dbReference type="PANTHER" id="PTHR13923:SF11">
    <property type="entry name" value="SECRETORY 31, ISOFORM D"/>
    <property type="match status" value="1"/>
</dbReference>
<evidence type="ECO:0000256" key="1">
    <source>
        <dbReference type="ARBA" id="ARBA00004240"/>
    </source>
</evidence>
<evidence type="ECO:0000313" key="10">
    <source>
        <dbReference type="EMBL" id="JAP93993.1"/>
    </source>
</evidence>
<feature type="non-terminal residue" evidence="10">
    <location>
        <position position="1"/>
    </location>
</feature>
<gene>
    <name evidence="10" type="ORF">TPC1_13513</name>
</gene>
<keyword evidence="4" id="KW-0853">WD repeat</keyword>
<dbReference type="InterPro" id="IPR015943">
    <property type="entry name" value="WD40/YVTN_repeat-like_dom_sf"/>
</dbReference>
<accession>A0A146KB01</accession>
<dbReference type="GO" id="GO:0090110">
    <property type="term" value="P:COPII-coated vesicle cargo loading"/>
    <property type="evidence" value="ECO:0007669"/>
    <property type="project" value="TreeGrafter"/>
</dbReference>
<dbReference type="AlphaFoldDB" id="A0A146KB01"/>
<evidence type="ECO:0000256" key="4">
    <source>
        <dbReference type="ARBA" id="ARBA00022574"/>
    </source>
</evidence>
<dbReference type="PANTHER" id="PTHR13923">
    <property type="entry name" value="SEC31-RELATED PROTEIN"/>
    <property type="match status" value="1"/>
</dbReference>
<dbReference type="Gene3D" id="2.130.10.10">
    <property type="entry name" value="YVTN repeat-like/Quinoprotein amine dehydrogenase"/>
    <property type="match status" value="1"/>
</dbReference>
<evidence type="ECO:0000256" key="8">
    <source>
        <dbReference type="ARBA" id="ARBA00022927"/>
    </source>
</evidence>
<dbReference type="GO" id="GO:0007029">
    <property type="term" value="P:endoplasmic reticulum organization"/>
    <property type="evidence" value="ECO:0007669"/>
    <property type="project" value="TreeGrafter"/>
</dbReference>
<dbReference type="InterPro" id="IPR040251">
    <property type="entry name" value="SEC31-like"/>
</dbReference>
<evidence type="ECO:0000256" key="6">
    <source>
        <dbReference type="ARBA" id="ARBA00022824"/>
    </source>
</evidence>
<dbReference type="SMART" id="SM00320">
    <property type="entry name" value="WD40"/>
    <property type="match status" value="3"/>
</dbReference>
<feature type="compositionally biased region" description="Low complexity" evidence="9">
    <location>
        <begin position="602"/>
        <end position="622"/>
    </location>
</feature>
<evidence type="ECO:0000256" key="7">
    <source>
        <dbReference type="ARBA" id="ARBA00022892"/>
    </source>
</evidence>
<reference evidence="10" key="1">
    <citation type="submission" date="2015-07" db="EMBL/GenBank/DDBJ databases">
        <title>Adaptation to a free-living lifestyle via gene acquisitions in the diplomonad Trepomonas sp. PC1.</title>
        <authorList>
            <person name="Xu F."/>
            <person name="Jerlstrom-Hultqvist J."/>
            <person name="Kolisko M."/>
            <person name="Simpson A.G.B."/>
            <person name="Roger A.J."/>
            <person name="Svard S.G."/>
            <person name="Andersson J.O."/>
        </authorList>
    </citation>
    <scope>NUCLEOTIDE SEQUENCE</scope>
    <source>
        <strain evidence="10">PC1</strain>
    </source>
</reference>
<keyword evidence="7" id="KW-0931">ER-Golgi transport</keyword>
<keyword evidence="8" id="KW-0653">Protein transport</keyword>
<dbReference type="EMBL" id="GDID01002613">
    <property type="protein sequence ID" value="JAP93993.1"/>
    <property type="molecule type" value="Transcribed_RNA"/>
</dbReference>
<feature type="region of interest" description="Disordered" evidence="9">
    <location>
        <begin position="588"/>
        <end position="691"/>
    </location>
</feature>
<protein>
    <submittedName>
        <fullName evidence="10">Sec31</fullName>
    </submittedName>
</protein>
<organism evidence="10">
    <name type="scientific">Trepomonas sp. PC1</name>
    <dbReference type="NCBI Taxonomy" id="1076344"/>
    <lineage>
        <taxon>Eukaryota</taxon>
        <taxon>Metamonada</taxon>
        <taxon>Diplomonadida</taxon>
        <taxon>Hexamitidae</taxon>
        <taxon>Hexamitinae</taxon>
        <taxon>Trepomonas</taxon>
    </lineage>
</organism>
<comment type="subcellular location">
    <subcellularLocation>
        <location evidence="1">Endoplasmic reticulum</location>
    </subcellularLocation>
</comment>
<evidence type="ECO:0000256" key="2">
    <source>
        <dbReference type="ARBA" id="ARBA00009358"/>
    </source>
</evidence>
<name>A0A146KB01_9EUKA</name>
<evidence type="ECO:0000256" key="5">
    <source>
        <dbReference type="ARBA" id="ARBA00022737"/>
    </source>
</evidence>
<keyword evidence="3" id="KW-0813">Transport</keyword>
<dbReference type="InterPro" id="IPR036322">
    <property type="entry name" value="WD40_repeat_dom_sf"/>
</dbReference>
<keyword evidence="6" id="KW-0256">Endoplasmic reticulum</keyword>
<dbReference type="GO" id="GO:0015031">
    <property type="term" value="P:protein transport"/>
    <property type="evidence" value="ECO:0007669"/>
    <property type="project" value="UniProtKB-KW"/>
</dbReference>
<dbReference type="SUPFAM" id="SSF50978">
    <property type="entry name" value="WD40 repeat-like"/>
    <property type="match status" value="1"/>
</dbReference>
<sequence length="909" mass="102685">FSPISMHLVRAQKSEMSLDFSTDSPLEVFDVQNQPKLLCQKVFQCSFNCVDWSETNLIVAGAEEGQIVISEPQNIESAELVKITESDISVCKFSDESTSVLAIGTTDGQVLFLNHHGELVLNAQLRQGQNPHSSKIVKIAWNPRVPRVCCSLDSQGTAIVWDLKKRGAVSQFKCESGIDVVFSTEVAAVLYVLTSNGVEEWDLRSKSLTQSIPIQGRQIYMQEGAQNILNIYSHDKTVHFDVSQKKQVGFQVLGEAFSLVFPNRFAFQEENELVIKNLPIIVGQKPILFNVKLLMGQILEENDDETIQLAQKPLLMSRKNCFRFMQGEKLLCQKLQDNKQLIETVQSVLKQPKLESSCQTLINKLQLSKEELIEDILKEDEDSASDEQNINQKVRKCILSKDFAQLTAYLAANQKFDVLFYFAMQFNFSIPEEVKLQFKEQNQNLAKEFELTQHLIGKTINPQNTDYKDCLRAAIASKQPLIEVVNQIGDCEDRVSLDLYANKTEQAIKQVLSKTKLNMEEKLSFGLELFKKGIRYPEKDLEVLIQVVAAQGQHEITQQLKERLGLLEKAPNTVIQQPMQLKEAKQNIHKDPFPPRNDVFMPQNQPTQQKPLQNQFQPNNFFGPPPVKANQSDFGQPPKPIQNQPNDFFAPVQPTQPSQPVRPIQAQPTDFFAPPNHPQPIQPVQPKQPSQTQNQFYAVDLLAPAQPQVQPQPPLQPQQPQREFIPSPAPAYDSIFQPAQPVSVQMPEKTAFHSRGHEIVAVAPPSMTGQQQSGMIKVSQTTAPPKQQKPKPVQLLNQQLKHLELIQSVEIKSDLAARYKQIIELYAQQDQFQFKKNSNKLADFLVWVSDAEEQGLFTAEAMGVLERVCGFYQSDIKKVAVELQEFAKKSDELLTWAGCLRIMANALGK</sequence>
<evidence type="ECO:0000256" key="9">
    <source>
        <dbReference type="SAM" id="MobiDB-lite"/>
    </source>
</evidence>
<dbReference type="GO" id="GO:0005198">
    <property type="term" value="F:structural molecule activity"/>
    <property type="evidence" value="ECO:0007669"/>
    <property type="project" value="TreeGrafter"/>
</dbReference>
<evidence type="ECO:0000256" key="3">
    <source>
        <dbReference type="ARBA" id="ARBA00022448"/>
    </source>
</evidence>
<comment type="similarity">
    <text evidence="2">Belongs to the WD repeat SEC31 family.</text>
</comment>
<feature type="region of interest" description="Disordered" evidence="9">
    <location>
        <begin position="707"/>
        <end position="727"/>
    </location>
</feature>